<feature type="non-terminal residue" evidence="1">
    <location>
        <position position="50"/>
    </location>
</feature>
<proteinExistence type="predicted"/>
<dbReference type="Proteomes" id="UP001152797">
    <property type="component" value="Unassembled WGS sequence"/>
</dbReference>
<reference evidence="1" key="1">
    <citation type="submission" date="2022-10" db="EMBL/GenBank/DDBJ databases">
        <authorList>
            <person name="Chen Y."/>
            <person name="Dougan E. K."/>
            <person name="Chan C."/>
            <person name="Rhodes N."/>
            <person name="Thang M."/>
        </authorList>
    </citation>
    <scope>NUCLEOTIDE SEQUENCE</scope>
</reference>
<evidence type="ECO:0000313" key="2">
    <source>
        <dbReference type="EMBL" id="CAL4793406.1"/>
    </source>
</evidence>
<feature type="non-terminal residue" evidence="1">
    <location>
        <position position="1"/>
    </location>
</feature>
<reference evidence="2 3" key="2">
    <citation type="submission" date="2024-05" db="EMBL/GenBank/DDBJ databases">
        <authorList>
            <person name="Chen Y."/>
            <person name="Shah S."/>
            <person name="Dougan E. K."/>
            <person name="Thang M."/>
            <person name="Chan C."/>
        </authorList>
    </citation>
    <scope>NUCLEOTIDE SEQUENCE [LARGE SCALE GENOMIC DNA]</scope>
</reference>
<accession>A0A9P1D965</accession>
<dbReference type="EMBL" id="CAMXCT010003760">
    <property type="protein sequence ID" value="CAI4006094.1"/>
    <property type="molecule type" value="Genomic_DNA"/>
</dbReference>
<organism evidence="1">
    <name type="scientific">Cladocopium goreaui</name>
    <dbReference type="NCBI Taxonomy" id="2562237"/>
    <lineage>
        <taxon>Eukaryota</taxon>
        <taxon>Sar</taxon>
        <taxon>Alveolata</taxon>
        <taxon>Dinophyceae</taxon>
        <taxon>Suessiales</taxon>
        <taxon>Symbiodiniaceae</taxon>
        <taxon>Cladocopium</taxon>
    </lineage>
</organism>
<name>A0A9P1D965_9DINO</name>
<sequence length="50" mass="5818">LPQQFQLSIFLDQQSRNARAVVAEDDKQELWEVEDLIESCSKIARQLAEE</sequence>
<dbReference type="AlphaFoldDB" id="A0A9P1D965"/>
<evidence type="ECO:0000313" key="3">
    <source>
        <dbReference type="Proteomes" id="UP001152797"/>
    </source>
</evidence>
<keyword evidence="3" id="KW-1185">Reference proteome</keyword>
<dbReference type="EMBL" id="CAMXCT020003760">
    <property type="protein sequence ID" value="CAL1159469.1"/>
    <property type="molecule type" value="Genomic_DNA"/>
</dbReference>
<evidence type="ECO:0000313" key="1">
    <source>
        <dbReference type="EMBL" id="CAI4006094.1"/>
    </source>
</evidence>
<dbReference type="EMBL" id="CAMXCT030003760">
    <property type="protein sequence ID" value="CAL4793406.1"/>
    <property type="molecule type" value="Genomic_DNA"/>
</dbReference>
<comment type="caution">
    <text evidence="1">The sequence shown here is derived from an EMBL/GenBank/DDBJ whole genome shotgun (WGS) entry which is preliminary data.</text>
</comment>
<protein>
    <submittedName>
        <fullName evidence="1">Uncharacterized protein</fullName>
    </submittedName>
</protein>
<gene>
    <name evidence="1" type="ORF">C1SCF055_LOCUS31763</name>
</gene>